<feature type="transmembrane region" description="Helical" evidence="1">
    <location>
        <begin position="28"/>
        <end position="46"/>
    </location>
</feature>
<evidence type="ECO:0000313" key="2">
    <source>
        <dbReference type="EMBL" id="RMB98280.1"/>
    </source>
</evidence>
<keyword evidence="1" id="KW-1133">Transmembrane helix</keyword>
<protein>
    <submittedName>
        <fullName evidence="2">Uncharacterized protein</fullName>
    </submittedName>
</protein>
<evidence type="ECO:0000313" key="3">
    <source>
        <dbReference type="Proteomes" id="UP000269221"/>
    </source>
</evidence>
<gene>
    <name evidence="2" type="ORF">DUI87_25185</name>
</gene>
<name>A0A3M0JDA8_HIRRU</name>
<dbReference type="EMBL" id="QRBI01000153">
    <property type="protein sequence ID" value="RMB98280.1"/>
    <property type="molecule type" value="Genomic_DNA"/>
</dbReference>
<evidence type="ECO:0000256" key="1">
    <source>
        <dbReference type="SAM" id="Phobius"/>
    </source>
</evidence>
<dbReference type="AlphaFoldDB" id="A0A3M0JDA8"/>
<keyword evidence="1" id="KW-0812">Transmembrane</keyword>
<accession>A0A3M0JDA8</accession>
<comment type="caution">
    <text evidence="2">The sequence shown here is derived from an EMBL/GenBank/DDBJ whole genome shotgun (WGS) entry which is preliminary data.</text>
</comment>
<sequence length="80" mass="8701">MMRVRLRLSATTVLSSRATAGKAEGQVLLQEVMVLTLTIIIIIIIIRPESLPRAGQAKADPQPGRLSAQHLRVCSAVKEQ</sequence>
<proteinExistence type="predicted"/>
<keyword evidence="3" id="KW-1185">Reference proteome</keyword>
<organism evidence="2 3">
    <name type="scientific">Hirundo rustica rustica</name>
    <dbReference type="NCBI Taxonomy" id="333673"/>
    <lineage>
        <taxon>Eukaryota</taxon>
        <taxon>Metazoa</taxon>
        <taxon>Chordata</taxon>
        <taxon>Craniata</taxon>
        <taxon>Vertebrata</taxon>
        <taxon>Euteleostomi</taxon>
        <taxon>Archelosauria</taxon>
        <taxon>Archosauria</taxon>
        <taxon>Dinosauria</taxon>
        <taxon>Saurischia</taxon>
        <taxon>Theropoda</taxon>
        <taxon>Coelurosauria</taxon>
        <taxon>Aves</taxon>
        <taxon>Neognathae</taxon>
        <taxon>Neoaves</taxon>
        <taxon>Telluraves</taxon>
        <taxon>Australaves</taxon>
        <taxon>Passeriformes</taxon>
        <taxon>Sylvioidea</taxon>
        <taxon>Hirundinidae</taxon>
        <taxon>Hirundo</taxon>
    </lineage>
</organism>
<keyword evidence="1" id="KW-0472">Membrane</keyword>
<dbReference type="Proteomes" id="UP000269221">
    <property type="component" value="Unassembled WGS sequence"/>
</dbReference>
<reference evidence="2 3" key="1">
    <citation type="submission" date="2018-07" db="EMBL/GenBank/DDBJ databases">
        <title>A high quality draft genome assembly of the barn swallow (H. rustica rustica).</title>
        <authorList>
            <person name="Formenti G."/>
            <person name="Chiara M."/>
            <person name="Poveda L."/>
            <person name="Francoijs K.-J."/>
            <person name="Bonisoli-Alquati A."/>
            <person name="Canova L."/>
            <person name="Gianfranceschi L."/>
            <person name="Horner D.S."/>
            <person name="Saino N."/>
        </authorList>
    </citation>
    <scope>NUCLEOTIDE SEQUENCE [LARGE SCALE GENOMIC DNA]</scope>
    <source>
        <strain evidence="2">Chelidonia</strain>
        <tissue evidence="2">Blood</tissue>
    </source>
</reference>